<comment type="caution">
    <text evidence="1">The sequence shown here is derived from an EMBL/GenBank/DDBJ whole genome shotgun (WGS) entry which is preliminary data.</text>
</comment>
<evidence type="ECO:0000313" key="2">
    <source>
        <dbReference type="Proteomes" id="UP000051682"/>
    </source>
</evidence>
<evidence type="ECO:0008006" key="3">
    <source>
        <dbReference type="Google" id="ProtNLM"/>
    </source>
</evidence>
<protein>
    <recommendedName>
        <fullName evidence="3">Bacteriocin</fullName>
    </recommendedName>
</protein>
<reference evidence="1 2" key="1">
    <citation type="submission" date="2015-10" db="EMBL/GenBank/DDBJ databases">
        <title>Chryseobacterium aquaticum genome.</title>
        <authorList>
            <person name="Newman J.D."/>
            <person name="Ferguson M.B."/>
            <person name="Miller J.R."/>
        </authorList>
    </citation>
    <scope>NUCLEOTIDE SEQUENCE [LARGE SCALE GENOMIC DNA]</scope>
    <source>
        <strain evidence="1 2">KCTC 12483</strain>
    </source>
</reference>
<gene>
    <name evidence="1" type="ORF">AR438_06860</name>
</gene>
<sequence>MLNGNLKNAKKLNKADLKDIVGGAGKIGKPDLSLCGCSCSGAVTGPFYCSSYIGCPQVYTCDDALAV</sequence>
<accession>A0A0Q3KMF7</accession>
<name>A0A0Q3KMF7_9FLAO</name>
<keyword evidence="2" id="KW-1185">Reference proteome</keyword>
<organism evidence="1 2">
    <name type="scientific">Chryseobacterium aquaticum</name>
    <dbReference type="NCBI Taxonomy" id="452084"/>
    <lineage>
        <taxon>Bacteria</taxon>
        <taxon>Pseudomonadati</taxon>
        <taxon>Bacteroidota</taxon>
        <taxon>Flavobacteriia</taxon>
        <taxon>Flavobacteriales</taxon>
        <taxon>Weeksellaceae</taxon>
        <taxon>Chryseobacterium group</taxon>
        <taxon>Chryseobacterium</taxon>
    </lineage>
</organism>
<dbReference type="Proteomes" id="UP000051682">
    <property type="component" value="Unassembled WGS sequence"/>
</dbReference>
<evidence type="ECO:0000313" key="1">
    <source>
        <dbReference type="EMBL" id="KQK25324.1"/>
    </source>
</evidence>
<proteinExistence type="predicted"/>
<dbReference type="OrthoDB" id="1366592at2"/>
<dbReference type="EMBL" id="LLYZ01000005">
    <property type="protein sequence ID" value="KQK25324.1"/>
    <property type="molecule type" value="Genomic_DNA"/>
</dbReference>
<dbReference type="AlphaFoldDB" id="A0A0Q3KMF7"/>
<dbReference type="RefSeq" id="WP_056013531.1">
    <property type="nucleotide sequence ID" value="NZ_LLYZ01000005.1"/>
</dbReference>